<sequence>MDHEHLLFGSTEGDNNEQDAVEQLAASLKMEFSAGPAAPPPPAAAAPHHAPAAHHPHPPAAPSAVPSYQPHHSQQQGVPQQQPGAPRPATAAHSIGAGLPTSMGAPVGSGMQGAPSTPTHAPSTPQHGMLQQQQQQPGPPTGAPTGPGGVGPQGGTPGKQVPSPQAILQHHVTRYRKGEVTAEQLRASLAQAFSPKIADDVVARCVTQKRPGAPGPAPGGVAPGQPKPPGVPGQPTPGTPGQAMGRPMPAGMTGMPQGTPGQQIARPGQPQGTPMGGPAGGQAGAGGVPQQQSAEGVSVTQLRQGNLYNPQLQAIKITSGEDAQKYAAYYAAKNAGTTSVTINPGGVTPGQPPAKKPRIDTPGAPPGGVLSPQAGMPSMGMPGGTPGGALAQKKAAPPKKAEPLDDKFNVKDITDVTRMAGFNLKARTIHSLVHQSALRVAANVPPPHAMQEETASLLPTYSTAGGEERAHAPDEVQSPFINKGALHKKVTEIAAKHGIKKVSEELYEFLALAAQNRLRDVVDELGNISKQRLDFYKDEMKIEITSDPRKQLKLIEKREKEEKERRDAEEKERALKDKKMDPEKKKSDQARLEEEEKIRTRTANLTALQAIGDVRPRRAMQGGTPTAPGGAAGGAGRGGAPGLGLPPDLRAPLFNKQMLDQLTALQKLKAASQLTPQQAQQLEQLLNQLRRMQQFKQLADQLAGRKVPMMLDPKTGRLTVATGALQPRSRFDTRVITMKDLEFYLLHKDPHTKYSKLVWRLEKRKRSASLLAAQQPNQ</sequence>
<dbReference type="InterPro" id="IPR007900">
    <property type="entry name" value="TAF4_C"/>
</dbReference>
<feature type="domain" description="Transcription initiation factor TFIID component TAF4 C-terminal" evidence="7">
    <location>
        <begin position="450"/>
        <end position="636"/>
    </location>
</feature>
<dbReference type="GO" id="GO:0016251">
    <property type="term" value="F:RNA polymerase II general transcription initiation factor activity"/>
    <property type="evidence" value="ECO:0007669"/>
    <property type="project" value="TreeGrafter"/>
</dbReference>
<dbReference type="AlphaFoldDB" id="L8H4I0"/>
<evidence type="ECO:0000256" key="2">
    <source>
        <dbReference type="ARBA" id="ARBA00006178"/>
    </source>
</evidence>
<dbReference type="CDD" id="cd08045">
    <property type="entry name" value="HFD_TAF4"/>
    <property type="match status" value="1"/>
</dbReference>
<keyword evidence="8" id="KW-0648">Protein biosynthesis</keyword>
<dbReference type="GO" id="GO:0003677">
    <property type="term" value="F:DNA binding"/>
    <property type="evidence" value="ECO:0007669"/>
    <property type="project" value="TreeGrafter"/>
</dbReference>
<protein>
    <submittedName>
        <fullName evidence="8">Transcription initiation factor tfiid component taf4 family protein</fullName>
    </submittedName>
</protein>
<name>L8H4I0_ACACF</name>
<dbReference type="EMBL" id="KB007926">
    <property type="protein sequence ID" value="ELR20097.1"/>
    <property type="molecule type" value="Genomic_DNA"/>
</dbReference>
<dbReference type="OrthoDB" id="21060at2759"/>
<feature type="compositionally biased region" description="Low complexity" evidence="6">
    <location>
        <begin position="114"/>
        <end position="136"/>
    </location>
</feature>
<evidence type="ECO:0000313" key="9">
    <source>
        <dbReference type="Proteomes" id="UP000011083"/>
    </source>
</evidence>
<gene>
    <name evidence="8" type="ORF">ACA1_114870</name>
</gene>
<evidence type="ECO:0000256" key="1">
    <source>
        <dbReference type="ARBA" id="ARBA00004123"/>
    </source>
</evidence>
<dbReference type="GO" id="GO:0006367">
    <property type="term" value="P:transcription initiation at RNA polymerase II promoter"/>
    <property type="evidence" value="ECO:0007669"/>
    <property type="project" value="TreeGrafter"/>
</dbReference>
<evidence type="ECO:0000259" key="7">
    <source>
        <dbReference type="Pfam" id="PF05236"/>
    </source>
</evidence>
<accession>L8H4I0</accession>
<dbReference type="InterPro" id="IPR009072">
    <property type="entry name" value="Histone-fold"/>
</dbReference>
<dbReference type="GO" id="GO:0046982">
    <property type="term" value="F:protein heterodimerization activity"/>
    <property type="evidence" value="ECO:0007669"/>
    <property type="project" value="InterPro"/>
</dbReference>
<keyword evidence="3" id="KW-0805">Transcription regulation</keyword>
<keyword evidence="4" id="KW-0804">Transcription</keyword>
<dbReference type="Gene3D" id="1.10.20.10">
    <property type="entry name" value="Histone, subunit A"/>
    <property type="match status" value="1"/>
</dbReference>
<dbReference type="STRING" id="1257118.L8H4I0"/>
<feature type="region of interest" description="Disordered" evidence="6">
    <location>
        <begin position="342"/>
        <end position="404"/>
    </location>
</feature>
<dbReference type="Pfam" id="PF05236">
    <property type="entry name" value="TAF4"/>
    <property type="match status" value="1"/>
</dbReference>
<dbReference type="PANTHER" id="PTHR15138:SF14">
    <property type="entry name" value="TRANSCRIPTION INITIATION FACTOR TFIID SUBUNIT 4"/>
    <property type="match status" value="1"/>
</dbReference>
<dbReference type="InterPro" id="IPR045144">
    <property type="entry name" value="TAF4"/>
</dbReference>
<dbReference type="GO" id="GO:0003743">
    <property type="term" value="F:translation initiation factor activity"/>
    <property type="evidence" value="ECO:0007669"/>
    <property type="project" value="UniProtKB-KW"/>
</dbReference>
<evidence type="ECO:0000256" key="6">
    <source>
        <dbReference type="SAM" id="MobiDB-lite"/>
    </source>
</evidence>
<dbReference type="RefSeq" id="XP_004342207.1">
    <property type="nucleotide sequence ID" value="XM_004342158.1"/>
</dbReference>
<evidence type="ECO:0000256" key="3">
    <source>
        <dbReference type="ARBA" id="ARBA00023015"/>
    </source>
</evidence>
<keyword evidence="8" id="KW-0396">Initiation factor</keyword>
<feature type="region of interest" description="Disordered" evidence="6">
    <location>
        <begin position="1"/>
        <end position="163"/>
    </location>
</feature>
<feature type="compositionally biased region" description="Gly residues" evidence="6">
    <location>
        <begin position="630"/>
        <end position="642"/>
    </location>
</feature>
<feature type="region of interest" description="Disordered" evidence="6">
    <location>
        <begin position="208"/>
        <end position="299"/>
    </location>
</feature>
<feature type="compositionally biased region" description="Gly residues" evidence="6">
    <location>
        <begin position="274"/>
        <end position="287"/>
    </location>
</feature>
<feature type="compositionally biased region" description="Basic and acidic residues" evidence="6">
    <location>
        <begin position="555"/>
        <end position="599"/>
    </location>
</feature>
<dbReference type="KEGG" id="acan:ACA1_114870"/>
<keyword evidence="9" id="KW-1185">Reference proteome</keyword>
<feature type="compositionally biased region" description="Gly residues" evidence="6">
    <location>
        <begin position="145"/>
        <end position="157"/>
    </location>
</feature>
<dbReference type="GeneID" id="14920941"/>
<evidence type="ECO:0000313" key="8">
    <source>
        <dbReference type="EMBL" id="ELR20097.1"/>
    </source>
</evidence>
<reference evidence="8 9" key="1">
    <citation type="journal article" date="2013" name="Genome Biol.">
        <title>Genome of Acanthamoeba castellanii highlights extensive lateral gene transfer and early evolution of tyrosine kinase signaling.</title>
        <authorList>
            <person name="Clarke M."/>
            <person name="Lohan A.J."/>
            <person name="Liu B."/>
            <person name="Lagkouvardos I."/>
            <person name="Roy S."/>
            <person name="Zafar N."/>
            <person name="Bertelli C."/>
            <person name="Schilde C."/>
            <person name="Kianianmomeni A."/>
            <person name="Burglin T.R."/>
            <person name="Frech C."/>
            <person name="Turcotte B."/>
            <person name="Kopec K.O."/>
            <person name="Synnott J.M."/>
            <person name="Choo C."/>
            <person name="Paponov I."/>
            <person name="Finkler A."/>
            <person name="Soon Heng Tan C."/>
            <person name="Hutchins A.P."/>
            <person name="Weinmeier T."/>
            <person name="Rattei T."/>
            <person name="Chu J.S."/>
            <person name="Gimenez G."/>
            <person name="Irimia M."/>
            <person name="Rigden D.J."/>
            <person name="Fitzpatrick D.A."/>
            <person name="Lorenzo-Morales J."/>
            <person name="Bateman A."/>
            <person name="Chiu C.H."/>
            <person name="Tang P."/>
            <person name="Hegemann P."/>
            <person name="Fromm H."/>
            <person name="Raoult D."/>
            <person name="Greub G."/>
            <person name="Miranda-Saavedra D."/>
            <person name="Chen N."/>
            <person name="Nash P."/>
            <person name="Ginger M.L."/>
            <person name="Horn M."/>
            <person name="Schaap P."/>
            <person name="Caler L."/>
            <person name="Loftus B."/>
        </authorList>
    </citation>
    <scope>NUCLEOTIDE SEQUENCE [LARGE SCALE GENOMIC DNA]</scope>
    <source>
        <strain evidence="8 9">Neff</strain>
    </source>
</reference>
<dbReference type="SUPFAM" id="SSF47113">
    <property type="entry name" value="Histone-fold"/>
    <property type="match status" value="1"/>
</dbReference>
<feature type="region of interest" description="Disordered" evidence="6">
    <location>
        <begin position="555"/>
        <end position="649"/>
    </location>
</feature>
<feature type="compositionally biased region" description="Pro residues" evidence="6">
    <location>
        <begin position="225"/>
        <end position="238"/>
    </location>
</feature>
<feature type="compositionally biased region" description="Low complexity" evidence="6">
    <location>
        <begin position="69"/>
        <end position="89"/>
    </location>
</feature>
<comment type="similarity">
    <text evidence="2">Belongs to the TAF4 family.</text>
</comment>
<evidence type="ECO:0000256" key="4">
    <source>
        <dbReference type="ARBA" id="ARBA00023163"/>
    </source>
</evidence>
<comment type="subcellular location">
    <subcellularLocation>
        <location evidence="1">Nucleus</location>
    </subcellularLocation>
</comment>
<dbReference type="VEuPathDB" id="AmoebaDB:ACA1_114870"/>
<evidence type="ECO:0000256" key="5">
    <source>
        <dbReference type="ARBA" id="ARBA00023242"/>
    </source>
</evidence>
<dbReference type="Proteomes" id="UP000011083">
    <property type="component" value="Unassembled WGS sequence"/>
</dbReference>
<proteinExistence type="inferred from homology"/>
<dbReference type="PANTHER" id="PTHR15138">
    <property type="entry name" value="TRANSCRIPTION INITIATION FACTOR TFIID SUBUNIT 4"/>
    <property type="match status" value="1"/>
</dbReference>
<organism evidence="8 9">
    <name type="scientific">Acanthamoeba castellanii (strain ATCC 30010 / Neff)</name>
    <dbReference type="NCBI Taxonomy" id="1257118"/>
    <lineage>
        <taxon>Eukaryota</taxon>
        <taxon>Amoebozoa</taxon>
        <taxon>Discosea</taxon>
        <taxon>Longamoebia</taxon>
        <taxon>Centramoebida</taxon>
        <taxon>Acanthamoebidae</taxon>
        <taxon>Acanthamoeba</taxon>
    </lineage>
</organism>
<dbReference type="GO" id="GO:0005669">
    <property type="term" value="C:transcription factor TFIID complex"/>
    <property type="evidence" value="ECO:0007669"/>
    <property type="project" value="InterPro"/>
</dbReference>
<keyword evidence="5" id="KW-0539">Nucleus</keyword>